<protein>
    <submittedName>
        <fullName evidence="1">Uncharacterized protein</fullName>
    </submittedName>
</protein>
<evidence type="ECO:0000313" key="2">
    <source>
        <dbReference type="Proteomes" id="UP001279734"/>
    </source>
</evidence>
<gene>
    <name evidence="1" type="ORF">Nepgr_027678</name>
</gene>
<evidence type="ECO:0000313" key="1">
    <source>
        <dbReference type="EMBL" id="GMH25835.1"/>
    </source>
</evidence>
<proteinExistence type="predicted"/>
<dbReference type="AlphaFoldDB" id="A0AAD3T8Z1"/>
<name>A0AAD3T8Z1_NEPGR</name>
<comment type="caution">
    <text evidence="1">The sequence shown here is derived from an EMBL/GenBank/DDBJ whole genome shotgun (WGS) entry which is preliminary data.</text>
</comment>
<organism evidence="1 2">
    <name type="scientific">Nepenthes gracilis</name>
    <name type="common">Slender pitcher plant</name>
    <dbReference type="NCBI Taxonomy" id="150966"/>
    <lineage>
        <taxon>Eukaryota</taxon>
        <taxon>Viridiplantae</taxon>
        <taxon>Streptophyta</taxon>
        <taxon>Embryophyta</taxon>
        <taxon>Tracheophyta</taxon>
        <taxon>Spermatophyta</taxon>
        <taxon>Magnoliopsida</taxon>
        <taxon>eudicotyledons</taxon>
        <taxon>Gunneridae</taxon>
        <taxon>Pentapetalae</taxon>
        <taxon>Caryophyllales</taxon>
        <taxon>Nepenthaceae</taxon>
        <taxon>Nepenthes</taxon>
    </lineage>
</organism>
<dbReference type="Proteomes" id="UP001279734">
    <property type="component" value="Unassembled WGS sequence"/>
</dbReference>
<keyword evidence="2" id="KW-1185">Reference proteome</keyword>
<accession>A0AAD3T8Z1</accession>
<reference evidence="1" key="1">
    <citation type="submission" date="2023-05" db="EMBL/GenBank/DDBJ databases">
        <title>Nepenthes gracilis genome sequencing.</title>
        <authorList>
            <person name="Fukushima K."/>
        </authorList>
    </citation>
    <scope>NUCLEOTIDE SEQUENCE</scope>
    <source>
        <strain evidence="1">SING2019-196</strain>
    </source>
</reference>
<sequence>MDVCITTTDQMDKEAYRHLTLMVIRKSLVSSTRNFSSFLLSPWQPGGKNTKQSQLLQIMEIPCLYVQKVLCGLTGGAIG</sequence>
<dbReference type="EMBL" id="BSYO01000030">
    <property type="protein sequence ID" value="GMH25835.1"/>
    <property type="molecule type" value="Genomic_DNA"/>
</dbReference>